<name>A0A1H8FRI6_9PROT</name>
<dbReference type="InterPro" id="IPR039760">
    <property type="entry name" value="MOFRL_protein"/>
</dbReference>
<dbReference type="PANTHER" id="PTHR12227">
    <property type="entry name" value="GLYCERATE KINASE"/>
    <property type="match status" value="1"/>
</dbReference>
<sequence>MNLRTCLLDSFQAAVETANPAHTVPRYLPDPAHVNGRMFVIGAGKASAAMALAVERNWPENKALEGLVVTRYGYGQPTRRIKVVEAGHPVPDYNGMLAAQIILKQVKCLTEHDFLLCLFSGGGSSLLPLPPEGITLADLQELTEQLLRCGASIQDINTIRKHLSCIQGGQLAAACRAPVRALMISDVTGDDPAHIASGPCAPDPTHFSDALAILSCYQLDVPASIRNRLTAGDRQQLNETPKPGASIFKQVENIVIASAHQSLAAAKNFFQKQHFNTLILGDTVTGEAREVAKVFAAFIKEIRRHPDLLKPPAAILSGGETTVTVKGSGCGGRNTEFLLSLLIELGGLDGVYALACDTDGIDGSEDNAGALITPDTLARAREKKIQAGELLANNDAYRFFEQLGDLVLTGPTYTNVNDYRAMVIV</sequence>
<dbReference type="GO" id="GO:0005737">
    <property type="term" value="C:cytoplasm"/>
    <property type="evidence" value="ECO:0007669"/>
    <property type="project" value="TreeGrafter"/>
</dbReference>
<dbReference type="PANTHER" id="PTHR12227:SF0">
    <property type="entry name" value="GLYCERATE KINASE"/>
    <property type="match status" value="1"/>
</dbReference>
<dbReference type="OrthoDB" id="9766552at2"/>
<dbReference type="SUPFAM" id="SSF82544">
    <property type="entry name" value="GckA/TtuD-like"/>
    <property type="match status" value="1"/>
</dbReference>
<proteinExistence type="predicted"/>
<feature type="domain" description="MOFRL-associated" evidence="2">
    <location>
        <begin position="8"/>
        <end position="229"/>
    </location>
</feature>
<gene>
    <name evidence="3" type="ORF">SAMN05216325_11449</name>
</gene>
<feature type="domain" description="MOFRL" evidence="1">
    <location>
        <begin position="314"/>
        <end position="418"/>
    </location>
</feature>
<dbReference type="InterPro" id="IPR007835">
    <property type="entry name" value="MOFRL"/>
</dbReference>
<dbReference type="InterPro" id="IPR025286">
    <property type="entry name" value="MOFRL_assoc_dom"/>
</dbReference>
<evidence type="ECO:0000313" key="3">
    <source>
        <dbReference type="EMBL" id="SEN34269.1"/>
    </source>
</evidence>
<dbReference type="GO" id="GO:0008887">
    <property type="term" value="F:glycerate kinase activity"/>
    <property type="evidence" value="ECO:0007669"/>
    <property type="project" value="InterPro"/>
</dbReference>
<dbReference type="Pfam" id="PF13660">
    <property type="entry name" value="DUF4147"/>
    <property type="match status" value="1"/>
</dbReference>
<dbReference type="FunFam" id="3.40.1480.10:FF:000002">
    <property type="entry name" value="Glycerate kinase"/>
    <property type="match status" value="1"/>
</dbReference>
<dbReference type="Pfam" id="PF05161">
    <property type="entry name" value="MOFRL"/>
    <property type="match status" value="1"/>
</dbReference>
<evidence type="ECO:0000259" key="1">
    <source>
        <dbReference type="Pfam" id="PF05161"/>
    </source>
</evidence>
<dbReference type="STRING" id="917.SAMN05216326_11439"/>
<dbReference type="EMBL" id="FOCP01000014">
    <property type="protein sequence ID" value="SEN34269.1"/>
    <property type="molecule type" value="Genomic_DNA"/>
</dbReference>
<keyword evidence="3" id="KW-0670">Pyruvate</keyword>
<dbReference type="Gene3D" id="3.40.50.10180">
    <property type="entry name" value="Glycerate kinase, MOFRL-like N-terminal domain"/>
    <property type="match status" value="1"/>
</dbReference>
<dbReference type="Gene3D" id="3.40.1480.10">
    <property type="entry name" value="MOFRL domain"/>
    <property type="match status" value="1"/>
</dbReference>
<protein>
    <submittedName>
        <fullName evidence="3">Hydroxypyruvate reductase</fullName>
    </submittedName>
</protein>
<dbReference type="InterPro" id="IPR037035">
    <property type="entry name" value="GK-like_C_sf"/>
</dbReference>
<evidence type="ECO:0000259" key="2">
    <source>
        <dbReference type="Pfam" id="PF13660"/>
    </source>
</evidence>
<accession>A0A1H8FRI6</accession>
<dbReference type="AlphaFoldDB" id="A0A1H8FRI6"/>
<dbReference type="RefSeq" id="WP_090632713.1">
    <property type="nucleotide sequence ID" value="NZ_FOCP01000014.1"/>
</dbReference>
<dbReference type="Proteomes" id="UP000199459">
    <property type="component" value="Unassembled WGS sequence"/>
</dbReference>
<reference evidence="3 4" key="1">
    <citation type="submission" date="2016-10" db="EMBL/GenBank/DDBJ databases">
        <authorList>
            <person name="de Groot N.N."/>
        </authorList>
    </citation>
    <scope>NUCLEOTIDE SEQUENCE [LARGE SCALE GENOMIC DNA]</scope>
    <source>
        <strain evidence="3 4">Nm22</strain>
    </source>
</reference>
<evidence type="ECO:0000313" key="4">
    <source>
        <dbReference type="Proteomes" id="UP000199459"/>
    </source>
</evidence>
<dbReference type="InterPro" id="IPR038614">
    <property type="entry name" value="GK_N_sf"/>
</dbReference>
<organism evidence="3 4">
    <name type="scientific">Nitrosomonas marina</name>
    <dbReference type="NCBI Taxonomy" id="917"/>
    <lineage>
        <taxon>Bacteria</taxon>
        <taxon>Pseudomonadati</taxon>
        <taxon>Pseudomonadota</taxon>
        <taxon>Betaproteobacteria</taxon>
        <taxon>Nitrosomonadales</taxon>
        <taxon>Nitrosomonadaceae</taxon>
        <taxon>Nitrosomonas</taxon>
    </lineage>
</organism>